<keyword evidence="2" id="KW-1185">Reference proteome</keyword>
<reference evidence="2" key="1">
    <citation type="journal article" date="2019" name="Int. J. Syst. Evol. Microbiol.">
        <title>The Global Catalogue of Microorganisms (GCM) 10K type strain sequencing project: providing services to taxonomists for standard genome sequencing and annotation.</title>
        <authorList>
            <consortium name="The Broad Institute Genomics Platform"/>
            <consortium name="The Broad Institute Genome Sequencing Center for Infectious Disease"/>
            <person name="Wu L."/>
            <person name="Ma J."/>
        </authorList>
    </citation>
    <scope>NUCLEOTIDE SEQUENCE [LARGE SCALE GENOMIC DNA]</scope>
    <source>
        <strain evidence="2">JCM 17804</strain>
    </source>
</reference>
<sequence>MDTAVRAHRILGAMANCQKANSPGDTLPKLADVRLGDLIGCYQNPGPEGETIGIFADGLAWNEGGRLIELSFADVQEGSLPSEKASEGVLLTMRDGKQFRLPVRGQRGRFFDSMEMLRFLDRVIQDLRGQAHC</sequence>
<name>A0ABP8HDZ9_9BURK</name>
<protein>
    <submittedName>
        <fullName evidence="1">Uncharacterized protein</fullName>
    </submittedName>
</protein>
<comment type="caution">
    <text evidence="1">The sequence shown here is derived from an EMBL/GenBank/DDBJ whole genome shotgun (WGS) entry which is preliminary data.</text>
</comment>
<organism evidence="1 2">
    <name type="scientific">Variovorax defluvii</name>
    <dbReference type="NCBI Taxonomy" id="913761"/>
    <lineage>
        <taxon>Bacteria</taxon>
        <taxon>Pseudomonadati</taxon>
        <taxon>Pseudomonadota</taxon>
        <taxon>Betaproteobacteria</taxon>
        <taxon>Burkholderiales</taxon>
        <taxon>Comamonadaceae</taxon>
        <taxon>Variovorax</taxon>
    </lineage>
</organism>
<evidence type="ECO:0000313" key="1">
    <source>
        <dbReference type="EMBL" id="GAA4337996.1"/>
    </source>
</evidence>
<gene>
    <name evidence="1" type="ORF">GCM10023165_16420</name>
</gene>
<accession>A0ABP8HDZ9</accession>
<dbReference type="RefSeq" id="WP_345537121.1">
    <property type="nucleotide sequence ID" value="NZ_BAABGJ010000012.1"/>
</dbReference>
<dbReference type="EMBL" id="BAABGJ010000012">
    <property type="protein sequence ID" value="GAA4337996.1"/>
    <property type="molecule type" value="Genomic_DNA"/>
</dbReference>
<dbReference type="Proteomes" id="UP001500975">
    <property type="component" value="Unassembled WGS sequence"/>
</dbReference>
<proteinExistence type="predicted"/>
<evidence type="ECO:0000313" key="2">
    <source>
        <dbReference type="Proteomes" id="UP001500975"/>
    </source>
</evidence>